<reference evidence="2" key="2">
    <citation type="submission" date="2020-09" db="EMBL/GenBank/DDBJ databases">
        <authorList>
            <person name="Sun Q."/>
            <person name="Zhou Y."/>
        </authorList>
    </citation>
    <scope>NUCLEOTIDE SEQUENCE</scope>
    <source>
        <strain evidence="2">CGMCC 1.15320</strain>
    </source>
</reference>
<evidence type="ECO:0000313" key="3">
    <source>
        <dbReference type="Proteomes" id="UP000636264"/>
    </source>
</evidence>
<evidence type="ECO:0000313" key="2">
    <source>
        <dbReference type="EMBL" id="GGA80075.1"/>
    </source>
</evidence>
<dbReference type="SUPFAM" id="SSF117074">
    <property type="entry name" value="Hypothetical protein PA1324"/>
    <property type="match status" value="1"/>
</dbReference>
<proteinExistence type="predicted"/>
<feature type="domain" description="DUF7507" evidence="1">
    <location>
        <begin position="476"/>
        <end position="578"/>
    </location>
</feature>
<dbReference type="InterPro" id="IPR013783">
    <property type="entry name" value="Ig-like_fold"/>
</dbReference>
<accession>A0A916S1U6</accession>
<feature type="domain" description="DUF7507" evidence="1">
    <location>
        <begin position="111"/>
        <end position="210"/>
    </location>
</feature>
<dbReference type="AlphaFoldDB" id="A0A916S1U6"/>
<dbReference type="EMBL" id="BMIF01000017">
    <property type="protein sequence ID" value="GGA80075.1"/>
    <property type="molecule type" value="Genomic_DNA"/>
</dbReference>
<organism evidence="2 3">
    <name type="scientific">Nitratireductor aestuarii</name>
    <dbReference type="NCBI Taxonomy" id="1735103"/>
    <lineage>
        <taxon>Bacteria</taxon>
        <taxon>Pseudomonadati</taxon>
        <taxon>Pseudomonadota</taxon>
        <taxon>Alphaproteobacteria</taxon>
        <taxon>Hyphomicrobiales</taxon>
        <taxon>Phyllobacteriaceae</taxon>
        <taxon>Nitratireductor</taxon>
    </lineage>
</organism>
<dbReference type="Gene3D" id="2.60.40.10">
    <property type="entry name" value="Immunoglobulins"/>
    <property type="match status" value="1"/>
</dbReference>
<name>A0A916S1U6_9HYPH</name>
<feature type="domain" description="DUF7507" evidence="1">
    <location>
        <begin position="748"/>
        <end position="858"/>
    </location>
</feature>
<protein>
    <recommendedName>
        <fullName evidence="1">DUF7507 domain-containing protein</fullName>
    </recommendedName>
</protein>
<reference evidence="2" key="1">
    <citation type="journal article" date="2014" name="Int. J. Syst. Evol. Microbiol.">
        <title>Complete genome sequence of Corynebacterium casei LMG S-19264T (=DSM 44701T), isolated from a smear-ripened cheese.</title>
        <authorList>
            <consortium name="US DOE Joint Genome Institute (JGI-PGF)"/>
            <person name="Walter F."/>
            <person name="Albersmeier A."/>
            <person name="Kalinowski J."/>
            <person name="Ruckert C."/>
        </authorList>
    </citation>
    <scope>NUCLEOTIDE SEQUENCE</scope>
    <source>
        <strain evidence="2">CGMCC 1.15320</strain>
    </source>
</reference>
<feature type="domain" description="DUF7507" evidence="1">
    <location>
        <begin position="250"/>
        <end position="333"/>
    </location>
</feature>
<keyword evidence="3" id="KW-1185">Reference proteome</keyword>
<dbReference type="Proteomes" id="UP000636264">
    <property type="component" value="Unassembled WGS sequence"/>
</dbReference>
<dbReference type="PANTHER" id="PTHR34819:SF3">
    <property type="entry name" value="CELL SURFACE PROTEIN"/>
    <property type="match status" value="1"/>
</dbReference>
<feature type="domain" description="DUF7507" evidence="1">
    <location>
        <begin position="375"/>
        <end position="463"/>
    </location>
</feature>
<dbReference type="InterPro" id="IPR055354">
    <property type="entry name" value="DUF7507"/>
</dbReference>
<dbReference type="NCBIfam" id="TIGR01451">
    <property type="entry name" value="B_ant_repeat"/>
    <property type="match status" value="4"/>
</dbReference>
<evidence type="ECO:0000259" key="1">
    <source>
        <dbReference type="Pfam" id="PF24346"/>
    </source>
</evidence>
<dbReference type="PANTHER" id="PTHR34819">
    <property type="entry name" value="LARGE CYSTEINE-RICH PERIPLASMIC PROTEIN OMCB"/>
    <property type="match status" value="1"/>
</dbReference>
<gene>
    <name evidence="2" type="ORF">GCM10011385_37860</name>
</gene>
<dbReference type="Pfam" id="PF24346">
    <property type="entry name" value="DUF7507"/>
    <property type="match status" value="6"/>
</dbReference>
<comment type="caution">
    <text evidence="2">The sequence shown here is derived from an EMBL/GenBank/DDBJ whole genome shotgun (WGS) entry which is preliminary data.</text>
</comment>
<dbReference type="InterPro" id="IPR047589">
    <property type="entry name" value="DUF11_rpt"/>
</dbReference>
<feature type="domain" description="DUF7507" evidence="1">
    <location>
        <begin position="609"/>
        <end position="706"/>
    </location>
</feature>
<dbReference type="InterPro" id="IPR051172">
    <property type="entry name" value="Chlamydia_OmcB"/>
</dbReference>
<sequence length="1195" mass="125963">MRVSGIFTDTNGNAINKTVQVRVTPVTAANGADYTSSAIINVTIPANDSGGYDSTSFAFHNQISIQADGLLESAETFELEIVEDDSFLIQSTIICGGDGNAHATYTIHDVSLTVEKTGTVVDGNSDPRTFIGDTISYEVTVTNSGTFPLTNIVVTDSLVTLSDGGTVANLAVGASKKFTASYPVTASHMQNGEIVNTVTAKANAITENPTGSVAVPTVTDTHTQPLDVVRTLDFVKSVRPTPFFDDTAPANGYLDAGERVYFDFAITNTGTVVANVTQITDDLPGFTFQPAAPTYSLNPGQSASFSGYYVATQADIDAGEIVNQATANYTAAGENLSVRSRSPTAAGGTTISIPVPAPGAILIAEKTVASSTIVDNKPKPGDTLNYVVTVTNVSNVTVKSLTVVDPLIGVNQTGSDLPPVVTGQNVATFGPFAYTITSEDIDRGFIDNVASVGGIVRDSQNVSTTARHIEYLAGDPEVDLLKEATFVNVVGSPLPEVGDRIDFKFTVTNTGNVTINSYEIRDDKAVLTMTRTPPPLAAGTVDSTTYVGSRTITAADVDAGYLENIAYLEGTAANGIPVLAVSHGPDGQPTKLLLEQSVGVTAALQGTWKDVNTNTIADLGEIVEYAVTITNTGNVALSAADIVGMIPTDGLPAGMPGLKLAIEQQISALAAGQSTVIHFNYALTQDDLDLGAIYTQIEVTGTGPASMPDDKRVVRSRSYDPTVESTLDTDGDGKPDYPTVVKLPQLAKVQVEKTGKFLQTGPIQAGSEILYEIVITNVGNVTLNNVYPLDQGITFGSKPASGVLGTFTPDPVTLGAGEKSPPFQAVYTVTETDVVNATRDPSIGVMNMASATGITRNGLEPEAIPGEVTLETPWITIVKKALIDTVRVGEIVSYSLELTTPEGFGAVGIAVKDVLPPGFLHLPDSATANGAAVSSTVDGGTILFQDITVQPGTPTMIVYGARVGASVKSGEHRNRAFAVDPKTGQRVSNEATAIVNVASEAIFDCATILGQVFVDKNHNGYRDKGEPGVPGSSISDVSGARVTTDAHGRFSIPCVSRTVSRIGSSHLLKLDPRSLPTGYRIVTENPRHVRLTAGSVSTVEFGVTQARVLRIDITDDAFTSDGMQLRPEWARQVETIVNLLQVQPSVLRIVYRSKTGNDGSARSRIWEVRRAIEKLWRTKRNRYRLDVETAIIAAQ</sequence>